<reference evidence="2 3" key="1">
    <citation type="submission" date="2020-07" db="EMBL/GenBank/DDBJ databases">
        <title>Thermoactinomyces phylogeny.</title>
        <authorList>
            <person name="Dunlap C."/>
        </authorList>
    </citation>
    <scope>NUCLEOTIDE SEQUENCE [LARGE SCALE GENOMIC DNA]</scope>
    <source>
        <strain evidence="2 3">AMNI-1</strain>
    </source>
</reference>
<evidence type="ECO:0000259" key="1">
    <source>
        <dbReference type="Pfam" id="PF01624"/>
    </source>
</evidence>
<dbReference type="SUPFAM" id="SSF55271">
    <property type="entry name" value="DNA repair protein MutS, domain I"/>
    <property type="match status" value="1"/>
</dbReference>
<dbReference type="GO" id="GO:0005524">
    <property type="term" value="F:ATP binding"/>
    <property type="evidence" value="ECO:0007669"/>
    <property type="project" value="InterPro"/>
</dbReference>
<accession>A0A7W1XSG4</accession>
<dbReference type="Proteomes" id="UP000538292">
    <property type="component" value="Unassembled WGS sequence"/>
</dbReference>
<evidence type="ECO:0000313" key="2">
    <source>
        <dbReference type="EMBL" id="MBA4602356.1"/>
    </source>
</evidence>
<comment type="caution">
    <text evidence="2">The sequence shown here is derived from an EMBL/GenBank/DDBJ whole genome shotgun (WGS) entry which is preliminary data.</text>
</comment>
<dbReference type="Pfam" id="PF01624">
    <property type="entry name" value="MutS_I"/>
    <property type="match status" value="1"/>
</dbReference>
<proteinExistence type="predicted"/>
<dbReference type="Gene3D" id="3.40.1170.10">
    <property type="entry name" value="DNA repair protein MutS, domain I"/>
    <property type="match status" value="1"/>
</dbReference>
<name>A0A7W1XSG4_9BACL</name>
<dbReference type="EMBL" id="JACEOL010000029">
    <property type="protein sequence ID" value="MBA4602356.1"/>
    <property type="molecule type" value="Genomic_DNA"/>
</dbReference>
<dbReference type="InterPro" id="IPR007695">
    <property type="entry name" value="DNA_mismatch_repair_MutS-lik_N"/>
</dbReference>
<dbReference type="AlphaFoldDB" id="A0A7W1XSG4"/>
<feature type="domain" description="DNA mismatch repair protein MutS-like N-terminal" evidence="1">
    <location>
        <begin position="5"/>
        <end position="35"/>
    </location>
</feature>
<dbReference type="InterPro" id="IPR016151">
    <property type="entry name" value="DNA_mismatch_repair_MutS_N"/>
</dbReference>
<dbReference type="GO" id="GO:0030983">
    <property type="term" value="F:mismatched DNA binding"/>
    <property type="evidence" value="ECO:0007669"/>
    <property type="project" value="InterPro"/>
</dbReference>
<keyword evidence="3" id="KW-1185">Reference proteome</keyword>
<protein>
    <recommendedName>
        <fullName evidence="1">DNA mismatch repair protein MutS-like N-terminal domain-containing protein</fullName>
    </recommendedName>
</protein>
<gene>
    <name evidence="2" type="ORF">H2C83_08500</name>
</gene>
<sequence length="37" mass="4527">MAKYTPMIQQYLSIKAQYPDAFLFFRLGDFYEMFVRP</sequence>
<dbReference type="GO" id="GO:0006298">
    <property type="term" value="P:mismatch repair"/>
    <property type="evidence" value="ECO:0007669"/>
    <property type="project" value="InterPro"/>
</dbReference>
<evidence type="ECO:0000313" key="3">
    <source>
        <dbReference type="Proteomes" id="UP000538292"/>
    </source>
</evidence>
<organism evidence="2 3">
    <name type="scientific">Thermoactinomyces mirandus</name>
    <dbReference type="NCBI Taxonomy" id="2756294"/>
    <lineage>
        <taxon>Bacteria</taxon>
        <taxon>Bacillati</taxon>
        <taxon>Bacillota</taxon>
        <taxon>Bacilli</taxon>
        <taxon>Bacillales</taxon>
        <taxon>Thermoactinomycetaceae</taxon>
        <taxon>Thermoactinomyces</taxon>
    </lineage>
</organism>